<name>A0A926GP98_9RHOB</name>
<comment type="caution">
    <text evidence="1">The sequence shown here is derived from an EMBL/GenBank/DDBJ whole genome shotgun (WGS) entry which is preliminary data.</text>
</comment>
<evidence type="ECO:0000313" key="2">
    <source>
        <dbReference type="Proteomes" id="UP000608594"/>
    </source>
</evidence>
<gene>
    <name evidence="1" type="ORF">H4P12_12380</name>
</gene>
<accession>A0A926GP98</accession>
<dbReference type="Proteomes" id="UP000608594">
    <property type="component" value="Unassembled WGS sequence"/>
</dbReference>
<sequence>MTIEEEYRGNPQTMWFATPIVIATSMKSMAYILVSTLKCPFVPIKTSSHHHRTLSKAQMSRQFARGSRTSGNIQRTLILRSAELDTPRRSV</sequence>
<dbReference type="EMBL" id="JACOQL010000003">
    <property type="protein sequence ID" value="MBC9247490.1"/>
    <property type="molecule type" value="Genomic_DNA"/>
</dbReference>
<proteinExistence type="predicted"/>
<dbReference type="AlphaFoldDB" id="A0A926GP98"/>
<dbReference type="RefSeq" id="WP_187793960.1">
    <property type="nucleotide sequence ID" value="NZ_JACOQL010000003.1"/>
</dbReference>
<reference evidence="1" key="1">
    <citation type="submission" date="2020-08" db="EMBL/GenBank/DDBJ databases">
        <title>Paracoccus amoyensis sp. nov., isolated from the surface seawater at coast of Xiamen, Fujian.</title>
        <authorList>
            <person name="Lyu L."/>
        </authorList>
    </citation>
    <scope>NUCLEOTIDE SEQUENCE</scope>
    <source>
        <strain evidence="1">11-3</strain>
    </source>
</reference>
<keyword evidence="2" id="KW-1185">Reference proteome</keyword>
<protein>
    <submittedName>
        <fullName evidence="1">Uncharacterized protein</fullName>
    </submittedName>
</protein>
<organism evidence="1 2">
    <name type="scientific">Paracoccus amoyensis</name>
    <dbReference type="NCBI Taxonomy" id="2760093"/>
    <lineage>
        <taxon>Bacteria</taxon>
        <taxon>Pseudomonadati</taxon>
        <taxon>Pseudomonadota</taxon>
        <taxon>Alphaproteobacteria</taxon>
        <taxon>Rhodobacterales</taxon>
        <taxon>Paracoccaceae</taxon>
        <taxon>Paracoccus</taxon>
    </lineage>
</organism>
<evidence type="ECO:0000313" key="1">
    <source>
        <dbReference type="EMBL" id="MBC9247490.1"/>
    </source>
</evidence>